<dbReference type="GO" id="GO:0004803">
    <property type="term" value="F:transposase activity"/>
    <property type="evidence" value="ECO:0007669"/>
    <property type="project" value="InterPro"/>
</dbReference>
<dbReference type="PANTHER" id="PTHR36966:SF1">
    <property type="entry name" value="REP-ASSOCIATED TYROSINE TRANSPOSASE"/>
    <property type="match status" value="1"/>
</dbReference>
<protein>
    <recommendedName>
        <fullName evidence="1">Transposase IS200-like domain-containing protein</fullName>
    </recommendedName>
</protein>
<dbReference type="InterPro" id="IPR036515">
    <property type="entry name" value="Transposase_17_sf"/>
</dbReference>
<comment type="caution">
    <text evidence="2">The sequence shown here is derived from an EMBL/GenBank/DDBJ whole genome shotgun (WGS) entry which is preliminary data.</text>
</comment>
<dbReference type="GO" id="GO:0006313">
    <property type="term" value="P:DNA transposition"/>
    <property type="evidence" value="ECO:0007669"/>
    <property type="project" value="InterPro"/>
</dbReference>
<gene>
    <name evidence="2" type="ORF">CY0110_05904</name>
</gene>
<keyword evidence="3" id="KW-1185">Reference proteome</keyword>
<dbReference type="Proteomes" id="UP000003781">
    <property type="component" value="Unassembled WGS sequence"/>
</dbReference>
<proteinExistence type="predicted"/>
<dbReference type="GO" id="GO:0043565">
    <property type="term" value="F:sequence-specific DNA binding"/>
    <property type="evidence" value="ECO:0007669"/>
    <property type="project" value="TreeGrafter"/>
</dbReference>
<feature type="domain" description="Transposase IS200-like" evidence="1">
    <location>
        <begin position="9"/>
        <end position="137"/>
    </location>
</feature>
<dbReference type="InterPro" id="IPR052715">
    <property type="entry name" value="RAYT_transposase"/>
</dbReference>
<evidence type="ECO:0000313" key="3">
    <source>
        <dbReference type="Proteomes" id="UP000003781"/>
    </source>
</evidence>
<dbReference type="AlphaFoldDB" id="A3ITP4"/>
<sequence>MSNYRRLYFKGSTIFLTIVTYQRVPLFKNSDYITKLRIAVSQVKKEKPFDILGAVILPDHLHFIWSLPKHDSNYSQLISRMKVLFTRSIGRQLRSVNNIPESRRKHRESNVWQRRFWEHTIRNEQDLKTHLDYIHYNPVKHRLVSCPHHWEYSSFHQWVKRGFYPLEWGCCCHGKSTKTPDFSNIINQVGE</sequence>
<dbReference type="EMBL" id="AAXW01000030">
    <property type="protein sequence ID" value="EAZ90110.1"/>
    <property type="molecule type" value="Genomic_DNA"/>
</dbReference>
<dbReference type="Gene3D" id="3.30.70.1290">
    <property type="entry name" value="Transposase IS200-like"/>
    <property type="match status" value="1"/>
</dbReference>
<dbReference type="SUPFAM" id="SSF143422">
    <property type="entry name" value="Transposase IS200-like"/>
    <property type="match status" value="1"/>
</dbReference>
<reference evidence="2 3" key="1">
    <citation type="submission" date="2007-03" db="EMBL/GenBank/DDBJ databases">
        <authorList>
            <person name="Stal L."/>
            <person name="Ferriera S."/>
            <person name="Johnson J."/>
            <person name="Kravitz S."/>
            <person name="Beeson K."/>
            <person name="Sutton G."/>
            <person name="Rogers Y.-H."/>
            <person name="Friedman R."/>
            <person name="Frazier M."/>
            <person name="Venter J.C."/>
        </authorList>
    </citation>
    <scope>NUCLEOTIDE SEQUENCE [LARGE SCALE GENOMIC DNA]</scope>
    <source>
        <strain evidence="2 3">CCY0110</strain>
    </source>
</reference>
<evidence type="ECO:0000313" key="2">
    <source>
        <dbReference type="EMBL" id="EAZ90110.1"/>
    </source>
</evidence>
<dbReference type="OrthoDB" id="9794403at2"/>
<dbReference type="InterPro" id="IPR002686">
    <property type="entry name" value="Transposase_17"/>
</dbReference>
<dbReference type="Pfam" id="PF01797">
    <property type="entry name" value="Y1_Tnp"/>
    <property type="match status" value="1"/>
</dbReference>
<dbReference type="eggNOG" id="COG1943">
    <property type="taxonomic scope" value="Bacteria"/>
</dbReference>
<accession>A3ITP4</accession>
<dbReference type="NCBIfam" id="NF047646">
    <property type="entry name" value="REP_Tyr_transpos"/>
    <property type="match status" value="1"/>
</dbReference>
<dbReference type="PANTHER" id="PTHR36966">
    <property type="entry name" value="REP-ASSOCIATED TYROSINE TRANSPOSASE"/>
    <property type="match status" value="1"/>
</dbReference>
<name>A3ITP4_9CHRO</name>
<dbReference type="RefSeq" id="WP_008276751.1">
    <property type="nucleotide sequence ID" value="NZ_AAXW01000030.1"/>
</dbReference>
<organism evidence="2 3">
    <name type="scientific">Crocosphaera chwakensis CCY0110</name>
    <dbReference type="NCBI Taxonomy" id="391612"/>
    <lineage>
        <taxon>Bacteria</taxon>
        <taxon>Bacillati</taxon>
        <taxon>Cyanobacteriota</taxon>
        <taxon>Cyanophyceae</taxon>
        <taxon>Oscillatoriophycideae</taxon>
        <taxon>Chroococcales</taxon>
        <taxon>Aphanothecaceae</taxon>
        <taxon>Crocosphaera</taxon>
        <taxon>Crocosphaera chwakensis</taxon>
    </lineage>
</organism>
<dbReference type="SMART" id="SM01321">
    <property type="entry name" value="Y1_Tnp"/>
    <property type="match status" value="1"/>
</dbReference>
<evidence type="ECO:0000259" key="1">
    <source>
        <dbReference type="SMART" id="SM01321"/>
    </source>
</evidence>